<proteinExistence type="predicted"/>
<name>A0AAE0NQZ8_9PEZI</name>
<feature type="compositionally biased region" description="Polar residues" evidence="1">
    <location>
        <begin position="503"/>
        <end position="514"/>
    </location>
</feature>
<evidence type="ECO:0000313" key="2">
    <source>
        <dbReference type="EMBL" id="KAK3386086.1"/>
    </source>
</evidence>
<evidence type="ECO:0000256" key="1">
    <source>
        <dbReference type="SAM" id="MobiDB-lite"/>
    </source>
</evidence>
<organism evidence="2 3">
    <name type="scientific">Podospora didyma</name>
    <dbReference type="NCBI Taxonomy" id="330526"/>
    <lineage>
        <taxon>Eukaryota</taxon>
        <taxon>Fungi</taxon>
        <taxon>Dikarya</taxon>
        <taxon>Ascomycota</taxon>
        <taxon>Pezizomycotina</taxon>
        <taxon>Sordariomycetes</taxon>
        <taxon>Sordariomycetidae</taxon>
        <taxon>Sordariales</taxon>
        <taxon>Podosporaceae</taxon>
        <taxon>Podospora</taxon>
    </lineage>
</organism>
<comment type="caution">
    <text evidence="2">The sequence shown here is derived from an EMBL/GenBank/DDBJ whole genome shotgun (WGS) entry which is preliminary data.</text>
</comment>
<reference evidence="2" key="2">
    <citation type="submission" date="2023-06" db="EMBL/GenBank/DDBJ databases">
        <authorList>
            <consortium name="Lawrence Berkeley National Laboratory"/>
            <person name="Haridas S."/>
            <person name="Hensen N."/>
            <person name="Bonometti L."/>
            <person name="Westerberg I."/>
            <person name="Brannstrom I.O."/>
            <person name="Guillou S."/>
            <person name="Cros-Aarteil S."/>
            <person name="Calhoun S."/>
            <person name="Kuo A."/>
            <person name="Mondo S."/>
            <person name="Pangilinan J."/>
            <person name="Riley R."/>
            <person name="LaButti K."/>
            <person name="Andreopoulos B."/>
            <person name="Lipzen A."/>
            <person name="Chen C."/>
            <person name="Yanf M."/>
            <person name="Daum C."/>
            <person name="Ng V."/>
            <person name="Clum A."/>
            <person name="Steindorff A."/>
            <person name="Ohm R."/>
            <person name="Martin F."/>
            <person name="Silar P."/>
            <person name="Natvig D."/>
            <person name="Lalanne C."/>
            <person name="Gautier V."/>
            <person name="Ament-velasquez S.L."/>
            <person name="Kruys A."/>
            <person name="Hutchinson M.I."/>
            <person name="Powell A.J."/>
            <person name="Barry K."/>
            <person name="Miller A.N."/>
            <person name="Grigoriev I.V."/>
            <person name="Debuchy R."/>
            <person name="Gladieux P."/>
            <person name="Thoren M.H."/>
            <person name="Johannesson H."/>
        </authorList>
    </citation>
    <scope>NUCLEOTIDE SEQUENCE</scope>
    <source>
        <strain evidence="2">CBS 232.78</strain>
    </source>
</reference>
<feature type="region of interest" description="Disordered" evidence="1">
    <location>
        <begin position="503"/>
        <end position="537"/>
    </location>
</feature>
<keyword evidence="3" id="KW-1185">Reference proteome</keyword>
<protein>
    <submittedName>
        <fullName evidence="2">Uncharacterized protein</fullName>
    </submittedName>
</protein>
<reference evidence="2" key="1">
    <citation type="journal article" date="2023" name="Mol. Phylogenet. Evol.">
        <title>Genome-scale phylogeny and comparative genomics of the fungal order Sordariales.</title>
        <authorList>
            <person name="Hensen N."/>
            <person name="Bonometti L."/>
            <person name="Westerberg I."/>
            <person name="Brannstrom I.O."/>
            <person name="Guillou S."/>
            <person name="Cros-Aarteil S."/>
            <person name="Calhoun S."/>
            <person name="Haridas S."/>
            <person name="Kuo A."/>
            <person name="Mondo S."/>
            <person name="Pangilinan J."/>
            <person name="Riley R."/>
            <person name="LaButti K."/>
            <person name="Andreopoulos B."/>
            <person name="Lipzen A."/>
            <person name="Chen C."/>
            <person name="Yan M."/>
            <person name="Daum C."/>
            <person name="Ng V."/>
            <person name="Clum A."/>
            <person name="Steindorff A."/>
            <person name="Ohm R.A."/>
            <person name="Martin F."/>
            <person name="Silar P."/>
            <person name="Natvig D.O."/>
            <person name="Lalanne C."/>
            <person name="Gautier V."/>
            <person name="Ament-Velasquez S.L."/>
            <person name="Kruys A."/>
            <person name="Hutchinson M.I."/>
            <person name="Powell A.J."/>
            <person name="Barry K."/>
            <person name="Miller A.N."/>
            <person name="Grigoriev I.V."/>
            <person name="Debuchy R."/>
            <person name="Gladieux P."/>
            <person name="Hiltunen Thoren M."/>
            <person name="Johannesson H."/>
        </authorList>
    </citation>
    <scope>NUCLEOTIDE SEQUENCE</scope>
    <source>
        <strain evidence="2">CBS 232.78</strain>
    </source>
</reference>
<dbReference type="Proteomes" id="UP001285441">
    <property type="component" value="Unassembled WGS sequence"/>
</dbReference>
<feature type="region of interest" description="Disordered" evidence="1">
    <location>
        <begin position="554"/>
        <end position="648"/>
    </location>
</feature>
<dbReference type="EMBL" id="JAULSW010000004">
    <property type="protein sequence ID" value="KAK3386086.1"/>
    <property type="molecule type" value="Genomic_DNA"/>
</dbReference>
<evidence type="ECO:0000313" key="3">
    <source>
        <dbReference type="Proteomes" id="UP001285441"/>
    </source>
</evidence>
<accession>A0AAE0NQZ8</accession>
<feature type="compositionally biased region" description="Polar residues" evidence="1">
    <location>
        <begin position="615"/>
        <end position="639"/>
    </location>
</feature>
<gene>
    <name evidence="2" type="ORF">B0H63DRAFT_523407</name>
</gene>
<dbReference type="AlphaFoldDB" id="A0AAE0NQZ8"/>
<sequence length="648" mass="69729">MATGNSFGAVDPLPPTSSAEGYIGRLAKCVTYMERGLSLFKATLTVRYLDQTCFEAADFFIKEEDRIYSGRRWSEEAMMLETLLCGKESMSLDDCLEAVDACKTLFASWQGKGGQQGAQAQPIVDPTHMHIIMLAQGLRNDALTLRERLDLNTPDLRRNFIAQFCQEVDKREELRFYPVGYDGMDQLIANAIQWAYMQTMIRYGPDLGAEPPKQELTSNETVSFKLRSLCHALKTIIYHSLGRIKQRTDVNEAKAVNSLVQNDLFKMLKWSEKQELHCVRQMLNASVRKLSAPHANAVPNMGSAANAYPNMGSANVGTPAMNIGNVGYNMSFANADHNMGSANAGFPVMNPGNVNHNMSRATLGHKVGPVNTAGLNMSTANAGTPTMNPVSVGHTMGPPNAGSNMSAATPRPRHRVRHSANARSLTMGSVNVSSQMSSSNPGHNMGYFNPVGSNMGSFNTGVHIGSPHRGSNTSSVNQSRNTGQNMTSVNVGQHLSFANAGQNMNSANVGQNMSPFHPRHNMSYPSSGPNLSAVAPSAPSPNVIAATPAQALSSVHPGDDYELSPEVNSFPGIKAEPEEDPSDPYFFFQNPGGGGGLLTPSLSGPRNSVEVADPSTGSPSQDTYDSSTDDPNLPQQGDNDFTGFLWGN</sequence>